<feature type="region of interest" description="Disordered" evidence="1">
    <location>
        <begin position="208"/>
        <end position="235"/>
    </location>
</feature>
<reference evidence="2" key="1">
    <citation type="submission" date="2020-01" db="EMBL/GenBank/DDBJ databases">
        <authorList>
            <consortium name="DOE Joint Genome Institute"/>
            <person name="Haridas S."/>
            <person name="Albert R."/>
            <person name="Binder M."/>
            <person name="Bloem J."/>
            <person name="Labutti K."/>
            <person name="Salamov A."/>
            <person name="Andreopoulos B."/>
            <person name="Baker S.E."/>
            <person name="Barry K."/>
            <person name="Bills G."/>
            <person name="Bluhm B.H."/>
            <person name="Cannon C."/>
            <person name="Castanera R."/>
            <person name="Culley D.E."/>
            <person name="Daum C."/>
            <person name="Ezra D."/>
            <person name="Gonzalez J.B."/>
            <person name="Henrissat B."/>
            <person name="Kuo A."/>
            <person name="Liang C."/>
            <person name="Lipzen A."/>
            <person name="Lutzoni F."/>
            <person name="Magnuson J."/>
            <person name="Mondo S."/>
            <person name="Nolan M."/>
            <person name="Ohm R."/>
            <person name="Pangilinan J."/>
            <person name="Park H.-J."/>
            <person name="Ramirez L."/>
            <person name="Alfaro M."/>
            <person name="Sun H."/>
            <person name="Tritt A."/>
            <person name="Yoshinaga Y."/>
            <person name="Zwiers L.-H."/>
            <person name="Turgeon B.G."/>
            <person name="Goodwin S.B."/>
            <person name="Spatafora J.W."/>
            <person name="Crous P.W."/>
            <person name="Grigoriev I.V."/>
        </authorList>
    </citation>
    <scope>NUCLEOTIDE SEQUENCE</scope>
    <source>
        <strain evidence="2">P77</strain>
    </source>
</reference>
<evidence type="ECO:0000313" key="2">
    <source>
        <dbReference type="EMBL" id="KAF1839234.1"/>
    </source>
</evidence>
<feature type="region of interest" description="Disordered" evidence="1">
    <location>
        <begin position="452"/>
        <end position="629"/>
    </location>
</feature>
<accession>A0A6A5KWZ7</accession>
<feature type="compositionally biased region" description="Basic and acidic residues" evidence="1">
    <location>
        <begin position="477"/>
        <end position="489"/>
    </location>
</feature>
<keyword evidence="3" id="KW-1185">Reference proteome</keyword>
<feature type="compositionally biased region" description="Pro residues" evidence="1">
    <location>
        <begin position="586"/>
        <end position="595"/>
    </location>
</feature>
<dbReference type="OrthoDB" id="3787206at2759"/>
<dbReference type="AlphaFoldDB" id="A0A6A5KWZ7"/>
<sequence length="959" mass="106531">MASHGMVCDLFNDRYLELQDVLGNVEPLPTLVPYEKYKHTVIVYQMDSPQEVFMALIQEFTERRAFETGNELWTWWVQWEVDETAPRPSVAPPHSPKKARLDRRERDTPTDAQLRRNAHKLTAERRIIYPELMREEDMMRILIDIVQVESKLVPNFIEFLYRWVDFYEGDGKALKAALHGEIPSLWDFEYHPQMPTEEVKINQANAVGGEIPTPRDTNAEELAQSSPTKKMREKPDLVALERQSEASERLQYREVQYGMQPPKLDDPLPPLINIPRNPKKRSKYYAACWKSRQRALFILDRAGITKQQIKNYIKLQKEHPKFTAQEGDGGGLDNYEKDAAAAQIYLAEKNRQIQLRNKQAEIAISNKLALEAHLAAHSTAPVGSSGVPLIPPTPSYTRRPDMAREMARYIQLGRSPNVQEHINMVPTPLAGKMKSKLFEVAKDRQTLIAALQKHTGLSGARNPSRTDPSRPTNDGSACDRDMDSKSDSKSDDDDDDNSAGNRMRTSSANLRPISTATLPYPDLPPGQAPRAPTITISPPQGPNGQSQFQPPWGFGGQMNPLGPQGLPPPPRGFENQRPHTGSSSSVPPPPPPPQLPTSAQQSHHTYQPLLPPGPQPPAQFPVAPGLSAPALPPTLEQRLLAMQQPRLNIFAASQALHGYGPSAQQNATPPDQGPNNHEGSTPLRSPMLPLPASSQHAPTTPTASPNPFLNPPRSGMQRNAPSPLNLNPPPPSPLTSLAPNLLATSPFLASGQPIPIQILLRQILVPANLIGAGGLKLGNLGGAETDALLMGHSQPGSGRIILTSAIFLPMGVWENTLGRVRKRKFRVVESYLGPQSPHYALGTKPQDTPHFAAYSKLEYAFNLMTSSDAREDDLTKRWRVSKGPMTAMDRGSVWEGWAATIDRPLTLERQEREGAMSLSDVINHAVERRQDGEKARRRRELEELMEEEEKALEAMETDY</sequence>
<feature type="compositionally biased region" description="Polar residues" evidence="1">
    <location>
        <begin position="534"/>
        <end position="549"/>
    </location>
</feature>
<proteinExistence type="predicted"/>
<protein>
    <submittedName>
        <fullName evidence="2">Uncharacterized protein</fullName>
    </submittedName>
</protein>
<evidence type="ECO:0000256" key="1">
    <source>
        <dbReference type="SAM" id="MobiDB-lite"/>
    </source>
</evidence>
<feature type="compositionally biased region" description="Polar residues" evidence="1">
    <location>
        <begin position="499"/>
        <end position="517"/>
    </location>
</feature>
<organism evidence="2 3">
    <name type="scientific">Decorospora gaudefroyi</name>
    <dbReference type="NCBI Taxonomy" id="184978"/>
    <lineage>
        <taxon>Eukaryota</taxon>
        <taxon>Fungi</taxon>
        <taxon>Dikarya</taxon>
        <taxon>Ascomycota</taxon>
        <taxon>Pezizomycotina</taxon>
        <taxon>Dothideomycetes</taxon>
        <taxon>Pleosporomycetidae</taxon>
        <taxon>Pleosporales</taxon>
        <taxon>Pleosporineae</taxon>
        <taxon>Pleosporaceae</taxon>
        <taxon>Decorospora</taxon>
    </lineage>
</organism>
<feature type="region of interest" description="Disordered" evidence="1">
    <location>
        <begin position="928"/>
        <end position="959"/>
    </location>
</feature>
<dbReference type="Proteomes" id="UP000800040">
    <property type="component" value="Unassembled WGS sequence"/>
</dbReference>
<feature type="compositionally biased region" description="Polar residues" evidence="1">
    <location>
        <begin position="692"/>
        <end position="707"/>
    </location>
</feature>
<evidence type="ECO:0000313" key="3">
    <source>
        <dbReference type="Proteomes" id="UP000800040"/>
    </source>
</evidence>
<feature type="compositionally biased region" description="Pro residues" evidence="1">
    <location>
        <begin position="609"/>
        <end position="619"/>
    </location>
</feature>
<feature type="region of interest" description="Disordered" evidence="1">
    <location>
        <begin position="85"/>
        <end position="112"/>
    </location>
</feature>
<gene>
    <name evidence="2" type="ORF">BDW02DRAFT_487279</name>
</gene>
<feature type="compositionally biased region" description="Basic and acidic residues" evidence="1">
    <location>
        <begin position="928"/>
        <end position="942"/>
    </location>
</feature>
<dbReference type="EMBL" id="ML975246">
    <property type="protein sequence ID" value="KAF1839234.1"/>
    <property type="molecule type" value="Genomic_DNA"/>
</dbReference>
<name>A0A6A5KWZ7_9PLEO</name>
<feature type="compositionally biased region" description="Polar residues" evidence="1">
    <location>
        <begin position="461"/>
        <end position="475"/>
    </location>
</feature>
<feature type="compositionally biased region" description="Acidic residues" evidence="1">
    <location>
        <begin position="943"/>
        <end position="959"/>
    </location>
</feature>
<feature type="region of interest" description="Disordered" evidence="1">
    <location>
        <begin position="659"/>
        <end position="732"/>
    </location>
</feature>
<feature type="compositionally biased region" description="Polar residues" evidence="1">
    <location>
        <begin position="662"/>
        <end position="683"/>
    </location>
</feature>